<reference evidence="3 4" key="1">
    <citation type="submission" date="2023-11" db="EMBL/GenBank/DDBJ databases">
        <title>Peredibacter starrii A3.12.</title>
        <authorList>
            <person name="Mitchell R.J."/>
        </authorList>
    </citation>
    <scope>NUCLEOTIDE SEQUENCE [LARGE SCALE GENOMIC DNA]</scope>
    <source>
        <strain evidence="3 4">A3.12</strain>
    </source>
</reference>
<dbReference type="EMBL" id="CP139487">
    <property type="protein sequence ID" value="WPU66211.1"/>
    <property type="molecule type" value="Genomic_DNA"/>
</dbReference>
<dbReference type="AlphaFoldDB" id="A0AAX4HT84"/>
<evidence type="ECO:0000313" key="3">
    <source>
        <dbReference type="EMBL" id="WPU66211.1"/>
    </source>
</evidence>
<dbReference type="RefSeq" id="WP_321398193.1">
    <property type="nucleotide sequence ID" value="NZ_CP139487.1"/>
</dbReference>
<dbReference type="Proteomes" id="UP001324634">
    <property type="component" value="Chromosome"/>
</dbReference>
<keyword evidence="4" id="KW-1185">Reference proteome</keyword>
<dbReference type="PROSITE" id="PS51257">
    <property type="entry name" value="PROKAR_LIPOPROTEIN"/>
    <property type="match status" value="1"/>
</dbReference>
<name>A0AAX4HT84_9BACT</name>
<evidence type="ECO:0000256" key="2">
    <source>
        <dbReference type="SAM" id="SignalP"/>
    </source>
</evidence>
<organism evidence="3 4">
    <name type="scientific">Peredibacter starrii</name>
    <dbReference type="NCBI Taxonomy" id="28202"/>
    <lineage>
        <taxon>Bacteria</taxon>
        <taxon>Pseudomonadati</taxon>
        <taxon>Bdellovibrionota</taxon>
        <taxon>Bacteriovoracia</taxon>
        <taxon>Bacteriovoracales</taxon>
        <taxon>Bacteriovoracaceae</taxon>
        <taxon>Peredibacter</taxon>
    </lineage>
</organism>
<feature type="signal peptide" evidence="2">
    <location>
        <begin position="1"/>
        <end position="27"/>
    </location>
</feature>
<evidence type="ECO:0000256" key="1">
    <source>
        <dbReference type="SAM" id="MobiDB-lite"/>
    </source>
</evidence>
<dbReference type="KEGG" id="psti:SOO65_05580"/>
<protein>
    <recommendedName>
        <fullName evidence="5">Lipoprotein</fullName>
    </recommendedName>
</protein>
<feature type="region of interest" description="Disordered" evidence="1">
    <location>
        <begin position="30"/>
        <end position="50"/>
    </location>
</feature>
<evidence type="ECO:0000313" key="4">
    <source>
        <dbReference type="Proteomes" id="UP001324634"/>
    </source>
</evidence>
<proteinExistence type="predicted"/>
<evidence type="ECO:0008006" key="5">
    <source>
        <dbReference type="Google" id="ProtNLM"/>
    </source>
</evidence>
<gene>
    <name evidence="3" type="ORF">SOO65_05580</name>
</gene>
<feature type="chain" id="PRO_5043668478" description="Lipoprotein" evidence="2">
    <location>
        <begin position="28"/>
        <end position="670"/>
    </location>
</feature>
<accession>A0AAX4HT84</accession>
<sequence>MDKFNFGKKILSQLIAMSLLLASCTPADMPTSTRSNQIGETSGGVSGGSCTGNCAGTTTGSTTSGETSLPPKVEIRHLIEPNLSTDTSYSTGTGLSGGGSYVRKLSIPKNFAGRLYVAGINIGTLSDRHVRVRFKFGVGREPVTISGTVTQAPGITPQTSVSVIVLDLRSEPFRNIRLPYDLFDYNEYNFANGDTPVQDNRDTGLYCRGLRVEDDPTFQGVGACDGIQSNSSQPDEECLYSYAKILDQGLVKQSGSVKVPITPSLPQVKSVTGSAYYQDYMSQKILKPLPDTMPTTATNIAGTYKFSEAAVPVNSSDSSAITFTYPTSIWDPVTILGSQYYYRGPYRLVNSGEWQFKFAKLDGPKRLFKENSWVDYPIYMTSPLPDDSQTAPVQNKIYYNSYMFPLATKLDLTANVAHLASNDVEGIRTEQGLSVAGKTLWMDGSNARAQSRNTDLEHIGSCNVSSTIEIIAKDDNANDYIIAVANDVKLQLVRPTQYRTDTGNEVLYTNFKSCSSNAGCGSSECCFNNRCWDQSLVSQCFDSSSTQGNRPIGDSCSTDLECSSLCCNRTSGQCAPHNTIITPAVLCSKPIGDYCIAKEWCQKSPVVKCLVVKTGTDTSGNVTCRQHCYNTMEYGDCKNGTCTPPVQETIPTFDPNAEDACDNAVPAPNF</sequence>
<keyword evidence="2" id="KW-0732">Signal</keyword>
<feature type="compositionally biased region" description="Gly residues" evidence="1">
    <location>
        <begin position="41"/>
        <end position="50"/>
    </location>
</feature>